<dbReference type="InterPro" id="IPR022536">
    <property type="entry name" value="EspC"/>
</dbReference>
<comment type="caution">
    <text evidence="1">The sequence shown here is derived from an EMBL/GenBank/DDBJ whole genome shotgun (WGS) entry which is preliminary data.</text>
</comment>
<organism evidence="1 2">
    <name type="scientific">Nocardia aurantia</name>
    <dbReference type="NCBI Taxonomy" id="2585199"/>
    <lineage>
        <taxon>Bacteria</taxon>
        <taxon>Bacillati</taxon>
        <taxon>Actinomycetota</taxon>
        <taxon>Actinomycetes</taxon>
        <taxon>Mycobacteriales</taxon>
        <taxon>Nocardiaceae</taxon>
        <taxon>Nocardia</taxon>
    </lineage>
</organism>
<evidence type="ECO:0000313" key="2">
    <source>
        <dbReference type="Proteomes" id="UP000431401"/>
    </source>
</evidence>
<dbReference type="RefSeq" id="WP_153345522.1">
    <property type="nucleotide sequence ID" value="NZ_WEGI01000010.1"/>
</dbReference>
<keyword evidence="2" id="KW-1185">Reference proteome</keyword>
<dbReference type="EMBL" id="WEGI01000010">
    <property type="protein sequence ID" value="MQY29017.1"/>
    <property type="molecule type" value="Genomic_DNA"/>
</dbReference>
<evidence type="ECO:0008006" key="3">
    <source>
        <dbReference type="Google" id="ProtNLM"/>
    </source>
</evidence>
<proteinExistence type="predicted"/>
<dbReference type="AlphaFoldDB" id="A0A7K0DU08"/>
<protein>
    <recommendedName>
        <fullName evidence="3">ESX-1 secretion-associated protein</fullName>
    </recommendedName>
</protein>
<dbReference type="GO" id="GO:0009306">
    <property type="term" value="P:protein secretion"/>
    <property type="evidence" value="ECO:0007669"/>
    <property type="project" value="InterPro"/>
</dbReference>
<dbReference type="OrthoDB" id="4382075at2"/>
<reference evidence="1 2" key="1">
    <citation type="submission" date="2019-10" db="EMBL/GenBank/DDBJ databases">
        <title>Nocardia macrotermitis sp. nov. and Nocardia aurantia sp. nov., isolated from the gut of fungus growing-termite Macrotermes natalensis.</title>
        <authorList>
            <person name="Benndorf R."/>
            <person name="Schwitalla J."/>
            <person name="Martin K."/>
            <person name="De Beer W."/>
            <person name="Kaster A.-K."/>
            <person name="Vollmers J."/>
            <person name="Poulsen M."/>
            <person name="Beemelmanns C."/>
        </authorList>
    </citation>
    <scope>NUCLEOTIDE SEQUENCE [LARGE SCALE GENOMIC DNA]</scope>
    <source>
        <strain evidence="1 2">RB56</strain>
    </source>
</reference>
<name>A0A7K0DU08_9NOCA</name>
<evidence type="ECO:0000313" key="1">
    <source>
        <dbReference type="EMBL" id="MQY29017.1"/>
    </source>
</evidence>
<accession>A0A7K0DU08</accession>
<sequence>MADLSVETTAVREFAATNQGVAADIAGTANYDATQHIVAMTPVFGLIGADYLAMFAAAQVLHAHDVNDLSAKVDHIGKAAFGTAATFDDADGSLAGALGAIGEQIGG</sequence>
<dbReference type="Pfam" id="PF10824">
    <property type="entry name" value="T7SS_ESX_EspC"/>
    <property type="match status" value="1"/>
</dbReference>
<dbReference type="Proteomes" id="UP000431401">
    <property type="component" value="Unassembled WGS sequence"/>
</dbReference>
<gene>
    <name evidence="1" type="ORF">NRB56_46060</name>
</gene>